<evidence type="ECO:0000313" key="2">
    <source>
        <dbReference type="Proteomes" id="UP000324800"/>
    </source>
</evidence>
<proteinExistence type="predicted"/>
<evidence type="ECO:0000313" key="1">
    <source>
        <dbReference type="EMBL" id="KAA6360619.1"/>
    </source>
</evidence>
<reference evidence="1 2" key="1">
    <citation type="submission" date="2019-03" db="EMBL/GenBank/DDBJ databases">
        <title>Single cell metagenomics reveals metabolic interactions within the superorganism composed of flagellate Streblomastix strix and complex community of Bacteroidetes bacteria on its surface.</title>
        <authorList>
            <person name="Treitli S.C."/>
            <person name="Kolisko M."/>
            <person name="Husnik F."/>
            <person name="Keeling P."/>
            <person name="Hampl V."/>
        </authorList>
    </citation>
    <scope>NUCLEOTIDE SEQUENCE [LARGE SCALE GENOMIC DNA]</scope>
    <source>
        <strain evidence="1">ST1C</strain>
    </source>
</reference>
<gene>
    <name evidence="1" type="ORF">EZS28_043855</name>
</gene>
<dbReference type="Proteomes" id="UP000324800">
    <property type="component" value="Unassembled WGS sequence"/>
</dbReference>
<accession>A0A5J4TRU4</accession>
<dbReference type="EMBL" id="SNRW01026696">
    <property type="protein sequence ID" value="KAA6360619.1"/>
    <property type="molecule type" value="Genomic_DNA"/>
</dbReference>
<protein>
    <submittedName>
        <fullName evidence="1">Uncharacterized protein</fullName>
    </submittedName>
</protein>
<organism evidence="1 2">
    <name type="scientific">Streblomastix strix</name>
    <dbReference type="NCBI Taxonomy" id="222440"/>
    <lineage>
        <taxon>Eukaryota</taxon>
        <taxon>Metamonada</taxon>
        <taxon>Preaxostyla</taxon>
        <taxon>Oxymonadida</taxon>
        <taxon>Streblomastigidae</taxon>
        <taxon>Streblomastix</taxon>
    </lineage>
</organism>
<name>A0A5J4TRU4_9EUKA</name>
<feature type="non-terminal residue" evidence="1">
    <location>
        <position position="150"/>
    </location>
</feature>
<sequence length="150" mass="16964">MAFKIPPSQVKVQQPLISKPLPVIQSILNITFVGDMTGESMQVEDVNCQTTFLEIALKVVRFLRVKNAKFSFVAENGNAINFELNKQGLIQKDGEQRVELLTGFYNSGLSCKFDYCVKDGQILIYVEKCKDPFVIVPYNPNETVLELKKK</sequence>
<comment type="caution">
    <text evidence="1">The sequence shown here is derived from an EMBL/GenBank/DDBJ whole genome shotgun (WGS) entry which is preliminary data.</text>
</comment>
<dbReference type="AlphaFoldDB" id="A0A5J4TRU4"/>